<proteinExistence type="predicted"/>
<evidence type="ECO:0000313" key="2">
    <source>
        <dbReference type="EMBL" id="EKX36693.1"/>
    </source>
</evidence>
<dbReference type="GeneID" id="17293433"/>
<feature type="compositionally biased region" description="Polar residues" evidence="1">
    <location>
        <begin position="64"/>
        <end position="78"/>
    </location>
</feature>
<keyword evidence="4" id="KW-1185">Reference proteome</keyword>
<dbReference type="Proteomes" id="UP000011087">
    <property type="component" value="Unassembled WGS sequence"/>
</dbReference>
<feature type="non-terminal residue" evidence="2">
    <location>
        <position position="1"/>
    </location>
</feature>
<dbReference type="KEGG" id="gtt:GUITHDRAFT_155163"/>
<name>L1IKB9_GUITC</name>
<evidence type="ECO:0000256" key="1">
    <source>
        <dbReference type="SAM" id="MobiDB-lite"/>
    </source>
</evidence>
<reference evidence="4" key="2">
    <citation type="submission" date="2012-11" db="EMBL/GenBank/DDBJ databases">
        <authorList>
            <person name="Kuo A."/>
            <person name="Curtis B.A."/>
            <person name="Tanifuji G."/>
            <person name="Burki F."/>
            <person name="Gruber A."/>
            <person name="Irimia M."/>
            <person name="Maruyama S."/>
            <person name="Arias M.C."/>
            <person name="Ball S.G."/>
            <person name="Gile G.H."/>
            <person name="Hirakawa Y."/>
            <person name="Hopkins J.F."/>
            <person name="Rensing S.A."/>
            <person name="Schmutz J."/>
            <person name="Symeonidi A."/>
            <person name="Elias M."/>
            <person name="Eveleigh R.J."/>
            <person name="Herman E.K."/>
            <person name="Klute M.J."/>
            <person name="Nakayama T."/>
            <person name="Obornik M."/>
            <person name="Reyes-Prieto A."/>
            <person name="Armbrust E.V."/>
            <person name="Aves S.J."/>
            <person name="Beiko R.G."/>
            <person name="Coutinho P."/>
            <person name="Dacks J.B."/>
            <person name="Durnford D.G."/>
            <person name="Fast N.M."/>
            <person name="Green B.R."/>
            <person name="Grisdale C."/>
            <person name="Hempe F."/>
            <person name="Henrissat B."/>
            <person name="Hoppner M.P."/>
            <person name="Ishida K.-I."/>
            <person name="Kim E."/>
            <person name="Koreny L."/>
            <person name="Kroth P.G."/>
            <person name="Liu Y."/>
            <person name="Malik S.-B."/>
            <person name="Maier U.G."/>
            <person name="McRose D."/>
            <person name="Mock T."/>
            <person name="Neilson J.A."/>
            <person name="Onodera N.T."/>
            <person name="Poole A.M."/>
            <person name="Pritham E.J."/>
            <person name="Richards T.A."/>
            <person name="Rocap G."/>
            <person name="Roy S.W."/>
            <person name="Sarai C."/>
            <person name="Schaack S."/>
            <person name="Shirato S."/>
            <person name="Slamovits C.H."/>
            <person name="Spencer D.F."/>
            <person name="Suzuki S."/>
            <person name="Worden A.Z."/>
            <person name="Zauner S."/>
            <person name="Barry K."/>
            <person name="Bell C."/>
            <person name="Bharti A.K."/>
            <person name="Crow J.A."/>
            <person name="Grimwood J."/>
            <person name="Kramer R."/>
            <person name="Lindquist E."/>
            <person name="Lucas S."/>
            <person name="Salamov A."/>
            <person name="McFadden G.I."/>
            <person name="Lane C.E."/>
            <person name="Keeling P.J."/>
            <person name="Gray M.W."/>
            <person name="Grigoriev I.V."/>
            <person name="Archibald J.M."/>
        </authorList>
    </citation>
    <scope>NUCLEOTIDE SEQUENCE</scope>
    <source>
        <strain evidence="4">CCMP2712</strain>
    </source>
</reference>
<dbReference type="AlphaFoldDB" id="L1IKB9"/>
<gene>
    <name evidence="2" type="ORF">GUITHDRAFT_155163</name>
</gene>
<dbReference type="PaxDb" id="55529-EKX36693"/>
<dbReference type="HOGENOM" id="CLU_1598874_0_0_1"/>
<feature type="compositionally biased region" description="Polar residues" evidence="1">
    <location>
        <begin position="120"/>
        <end position="167"/>
    </location>
</feature>
<sequence length="167" mass="18457">MNVMKITSKDLYNLRDVGTLVERDALILNSLNTKRKSLHPHVIVTRRECMQSHSPFMDVMSSRQDLTAGSTPGNNKTAKLSRLTVSSSSPSKPPWDAFFNTAGKLLANRAPPADLRAVQASAQNGHASWRLSNSRLSPGNTIQQMYSNLQDTSRSSLTERSSPMRSE</sequence>
<dbReference type="RefSeq" id="XP_005823673.1">
    <property type="nucleotide sequence ID" value="XM_005823616.1"/>
</dbReference>
<reference evidence="3" key="3">
    <citation type="submission" date="2016-03" db="UniProtKB">
        <authorList>
            <consortium name="EnsemblProtists"/>
        </authorList>
    </citation>
    <scope>IDENTIFICATION</scope>
</reference>
<feature type="region of interest" description="Disordered" evidence="1">
    <location>
        <begin position="64"/>
        <end position="91"/>
    </location>
</feature>
<dbReference type="EnsemblProtists" id="EKX36693">
    <property type="protein sequence ID" value="EKX36693"/>
    <property type="gene ID" value="GUITHDRAFT_155163"/>
</dbReference>
<dbReference type="EMBL" id="JH993069">
    <property type="protein sequence ID" value="EKX36693.1"/>
    <property type="molecule type" value="Genomic_DNA"/>
</dbReference>
<feature type="region of interest" description="Disordered" evidence="1">
    <location>
        <begin position="119"/>
        <end position="167"/>
    </location>
</feature>
<accession>L1IKB9</accession>
<evidence type="ECO:0000313" key="4">
    <source>
        <dbReference type="Proteomes" id="UP000011087"/>
    </source>
</evidence>
<protein>
    <submittedName>
        <fullName evidence="2 3">Uncharacterized protein</fullName>
    </submittedName>
</protein>
<reference evidence="2 4" key="1">
    <citation type="journal article" date="2012" name="Nature">
        <title>Algal genomes reveal evolutionary mosaicism and the fate of nucleomorphs.</title>
        <authorList>
            <consortium name="DOE Joint Genome Institute"/>
            <person name="Curtis B.A."/>
            <person name="Tanifuji G."/>
            <person name="Burki F."/>
            <person name="Gruber A."/>
            <person name="Irimia M."/>
            <person name="Maruyama S."/>
            <person name="Arias M.C."/>
            <person name="Ball S.G."/>
            <person name="Gile G.H."/>
            <person name="Hirakawa Y."/>
            <person name="Hopkins J.F."/>
            <person name="Kuo A."/>
            <person name="Rensing S.A."/>
            <person name="Schmutz J."/>
            <person name="Symeonidi A."/>
            <person name="Elias M."/>
            <person name="Eveleigh R.J."/>
            <person name="Herman E.K."/>
            <person name="Klute M.J."/>
            <person name="Nakayama T."/>
            <person name="Obornik M."/>
            <person name="Reyes-Prieto A."/>
            <person name="Armbrust E.V."/>
            <person name="Aves S.J."/>
            <person name="Beiko R.G."/>
            <person name="Coutinho P."/>
            <person name="Dacks J.B."/>
            <person name="Durnford D.G."/>
            <person name="Fast N.M."/>
            <person name="Green B.R."/>
            <person name="Grisdale C.J."/>
            <person name="Hempel F."/>
            <person name="Henrissat B."/>
            <person name="Hoppner M.P."/>
            <person name="Ishida K."/>
            <person name="Kim E."/>
            <person name="Koreny L."/>
            <person name="Kroth P.G."/>
            <person name="Liu Y."/>
            <person name="Malik S.B."/>
            <person name="Maier U.G."/>
            <person name="McRose D."/>
            <person name="Mock T."/>
            <person name="Neilson J.A."/>
            <person name="Onodera N.T."/>
            <person name="Poole A.M."/>
            <person name="Pritham E.J."/>
            <person name="Richards T.A."/>
            <person name="Rocap G."/>
            <person name="Roy S.W."/>
            <person name="Sarai C."/>
            <person name="Schaack S."/>
            <person name="Shirato S."/>
            <person name="Slamovits C.H."/>
            <person name="Spencer D.F."/>
            <person name="Suzuki S."/>
            <person name="Worden A.Z."/>
            <person name="Zauner S."/>
            <person name="Barry K."/>
            <person name="Bell C."/>
            <person name="Bharti A.K."/>
            <person name="Crow J.A."/>
            <person name="Grimwood J."/>
            <person name="Kramer R."/>
            <person name="Lindquist E."/>
            <person name="Lucas S."/>
            <person name="Salamov A."/>
            <person name="McFadden G.I."/>
            <person name="Lane C.E."/>
            <person name="Keeling P.J."/>
            <person name="Gray M.W."/>
            <person name="Grigoriev I.V."/>
            <person name="Archibald J.M."/>
        </authorList>
    </citation>
    <scope>NUCLEOTIDE SEQUENCE</scope>
    <source>
        <strain evidence="2 4">CCMP2712</strain>
    </source>
</reference>
<evidence type="ECO:0000313" key="3">
    <source>
        <dbReference type="EnsemblProtists" id="EKX36693"/>
    </source>
</evidence>
<organism evidence="2">
    <name type="scientific">Guillardia theta (strain CCMP2712)</name>
    <name type="common">Cryptophyte</name>
    <dbReference type="NCBI Taxonomy" id="905079"/>
    <lineage>
        <taxon>Eukaryota</taxon>
        <taxon>Cryptophyceae</taxon>
        <taxon>Pyrenomonadales</taxon>
        <taxon>Geminigeraceae</taxon>
        <taxon>Guillardia</taxon>
    </lineage>
</organism>